<dbReference type="eggNOG" id="KOG0653">
    <property type="taxonomic scope" value="Eukaryota"/>
</dbReference>
<dbReference type="STRING" id="1071381.G8BYQ2"/>
<protein>
    <submittedName>
        <fullName evidence="7">Uncharacterized protein</fullName>
    </submittedName>
</protein>
<dbReference type="PANTHER" id="PTHR10177">
    <property type="entry name" value="CYCLINS"/>
    <property type="match status" value="1"/>
</dbReference>
<evidence type="ECO:0000256" key="4">
    <source>
        <dbReference type="RuleBase" id="RU000383"/>
    </source>
</evidence>
<dbReference type="CDD" id="cd20512">
    <property type="entry name" value="CYCLIN_CLBs_yeast_rpt2"/>
    <property type="match status" value="1"/>
</dbReference>
<dbReference type="SMART" id="SM01332">
    <property type="entry name" value="Cyclin_C"/>
    <property type="match status" value="1"/>
</dbReference>
<comment type="similarity">
    <text evidence="4">Belongs to the cyclin family.</text>
</comment>
<dbReference type="GO" id="GO:0010696">
    <property type="term" value="P:positive regulation of mitotic spindle pole body separation"/>
    <property type="evidence" value="ECO:0007669"/>
    <property type="project" value="EnsemblFungi"/>
</dbReference>
<dbReference type="SMART" id="SM00385">
    <property type="entry name" value="CYCLIN"/>
    <property type="match status" value="2"/>
</dbReference>
<dbReference type="Proteomes" id="UP000005666">
    <property type="component" value="Chromosome 10"/>
</dbReference>
<dbReference type="PIRSF" id="PIRSF001771">
    <property type="entry name" value="Cyclin_A_B_D_E"/>
    <property type="match status" value="1"/>
</dbReference>
<gene>
    <name evidence="7" type="primary">TPHA0J01730</name>
    <name evidence="7" type="ordered locus">TPHA_0J01730</name>
</gene>
<evidence type="ECO:0000256" key="3">
    <source>
        <dbReference type="ARBA" id="ARBA00023306"/>
    </source>
</evidence>
<sequence length="473" mass="54805">MGYHNNSTVQSNDGNFKRVPLSDVSNKVHYISHDHNITSGKQTLSKSKQTSYVGNEYNLGVTKENDDENINAFVKWKEDDRDIDFDILSAGSDKYIDIDKRNIGKHTHTGILSESLSSSSKGDLYEELVNDPYNELKHSNDIDSYEIDQIDQRSITSENDLSFQCNDPLRPIYNSEIQDLLDSAYKKCHKPFPDLQDQDTYDVVMVVEYSDDIFKYINELAMKLSPDPYYIRNQKELKWSYRSILIDWIINVHQRFKLLPETLFLTINLIDRFLSKKECKLNKFQLVGITALFIAAKYEEINCPTLNDLVYMLDKAYTGDEVLEAEMYMINTLDFEIGWPGPLSFLRRISKADNYCFEIRTLAKYILELTLMDPKLIGANPSWLAAGAYYLSKIILGFITWSLEHVYYSGYTQEQVFPLATNILEICKDAKSNCEAIWTKYSQKKYSRVSTTVDKWINLAEEKLSDQEEPDAY</sequence>
<evidence type="ECO:0000256" key="1">
    <source>
        <dbReference type="ARBA" id="ARBA00022618"/>
    </source>
</evidence>
<dbReference type="OrthoDB" id="5590282at2759"/>
<dbReference type="Gene3D" id="1.10.472.10">
    <property type="entry name" value="Cyclin-like"/>
    <property type="match status" value="2"/>
</dbReference>
<dbReference type="GO" id="GO:0051301">
    <property type="term" value="P:cell division"/>
    <property type="evidence" value="ECO:0007669"/>
    <property type="project" value="UniProtKB-KW"/>
</dbReference>
<dbReference type="GO" id="GO:0000086">
    <property type="term" value="P:G2/M transition of mitotic cell cycle"/>
    <property type="evidence" value="ECO:0007669"/>
    <property type="project" value="EnsemblFungi"/>
</dbReference>
<dbReference type="HOGENOM" id="CLU_020695_12_1_1"/>
<reference evidence="7 8" key="1">
    <citation type="journal article" date="2011" name="Proc. Natl. Acad. Sci. U.S.A.">
        <title>Evolutionary erosion of yeast sex chromosomes by mating-type switching accidents.</title>
        <authorList>
            <person name="Gordon J.L."/>
            <person name="Armisen D."/>
            <person name="Proux-Wera E."/>
            <person name="Oheigeartaigh S.S."/>
            <person name="Byrne K.P."/>
            <person name="Wolfe K.H."/>
        </authorList>
    </citation>
    <scope>NUCLEOTIDE SEQUENCE [LARGE SCALE GENOMIC DNA]</scope>
    <source>
        <strain evidence="8">ATCC 24235 / CBS 4417 / NBRC 1672 / NRRL Y-8282 / UCD 70-5</strain>
    </source>
</reference>
<dbReference type="InterPro" id="IPR006671">
    <property type="entry name" value="Cyclin_N"/>
</dbReference>
<dbReference type="GeneID" id="11533053"/>
<dbReference type="GO" id="GO:1901673">
    <property type="term" value="P:regulation of mitotic spindle assembly"/>
    <property type="evidence" value="ECO:0007669"/>
    <property type="project" value="EnsemblFungi"/>
</dbReference>
<accession>G8BYQ2</accession>
<dbReference type="RefSeq" id="XP_003687428.1">
    <property type="nucleotide sequence ID" value="XM_003687380.1"/>
</dbReference>
<dbReference type="InterPro" id="IPR039361">
    <property type="entry name" value="Cyclin"/>
</dbReference>
<keyword evidence="1" id="KW-0132">Cell division</keyword>
<feature type="domain" description="Cyclin C-terminal" evidence="6">
    <location>
        <begin position="340"/>
        <end position="455"/>
    </location>
</feature>
<dbReference type="GO" id="GO:0005634">
    <property type="term" value="C:nucleus"/>
    <property type="evidence" value="ECO:0007669"/>
    <property type="project" value="EnsemblFungi"/>
</dbReference>
<dbReference type="GO" id="GO:0016538">
    <property type="term" value="F:cyclin-dependent protein serine/threonine kinase regulator activity"/>
    <property type="evidence" value="ECO:0007669"/>
    <property type="project" value="EnsemblFungi"/>
</dbReference>
<dbReference type="EMBL" id="HE612865">
    <property type="protein sequence ID" value="CCE64994.1"/>
    <property type="molecule type" value="Genomic_DNA"/>
</dbReference>
<keyword evidence="3" id="KW-0131">Cell cycle</keyword>
<name>G8BYQ2_TETPH</name>
<dbReference type="InterPro" id="IPR013763">
    <property type="entry name" value="Cyclin-like_dom"/>
</dbReference>
<organism evidence="7 8">
    <name type="scientific">Tetrapisispora phaffii (strain ATCC 24235 / CBS 4417 / NBRC 1672 / NRRL Y-8282 / UCD 70-5)</name>
    <name type="common">Yeast</name>
    <name type="synonym">Fabospora phaffii</name>
    <dbReference type="NCBI Taxonomy" id="1071381"/>
    <lineage>
        <taxon>Eukaryota</taxon>
        <taxon>Fungi</taxon>
        <taxon>Dikarya</taxon>
        <taxon>Ascomycota</taxon>
        <taxon>Saccharomycotina</taxon>
        <taxon>Saccharomycetes</taxon>
        <taxon>Saccharomycetales</taxon>
        <taxon>Saccharomycetaceae</taxon>
        <taxon>Tetrapisispora</taxon>
    </lineage>
</organism>
<feature type="domain" description="Cyclin-like" evidence="5">
    <location>
        <begin position="344"/>
        <end position="425"/>
    </location>
</feature>
<evidence type="ECO:0000256" key="2">
    <source>
        <dbReference type="ARBA" id="ARBA00023127"/>
    </source>
</evidence>
<dbReference type="FunFam" id="1.10.472.10:FF:000001">
    <property type="entry name" value="G2/mitotic-specific cyclin"/>
    <property type="match status" value="1"/>
</dbReference>
<dbReference type="InterPro" id="IPR036915">
    <property type="entry name" value="Cyclin-like_sf"/>
</dbReference>
<evidence type="ECO:0000313" key="8">
    <source>
        <dbReference type="Proteomes" id="UP000005666"/>
    </source>
</evidence>
<dbReference type="GO" id="GO:0005737">
    <property type="term" value="C:cytoplasm"/>
    <property type="evidence" value="ECO:0007669"/>
    <property type="project" value="EnsemblFungi"/>
</dbReference>
<dbReference type="KEGG" id="tpf:TPHA_0J01730"/>
<evidence type="ECO:0000259" key="5">
    <source>
        <dbReference type="SMART" id="SM00385"/>
    </source>
</evidence>
<dbReference type="Pfam" id="PF00134">
    <property type="entry name" value="Cyclin_N"/>
    <property type="match status" value="1"/>
</dbReference>
<dbReference type="Pfam" id="PF02984">
    <property type="entry name" value="Cyclin_C"/>
    <property type="match status" value="1"/>
</dbReference>
<evidence type="ECO:0000259" key="6">
    <source>
        <dbReference type="SMART" id="SM01332"/>
    </source>
</evidence>
<proteinExistence type="inferred from homology"/>
<evidence type="ECO:0000313" key="7">
    <source>
        <dbReference type="EMBL" id="CCE64994.1"/>
    </source>
</evidence>
<dbReference type="SUPFAM" id="SSF47954">
    <property type="entry name" value="Cyclin-like"/>
    <property type="match status" value="2"/>
</dbReference>
<keyword evidence="8" id="KW-1185">Reference proteome</keyword>
<dbReference type="InterPro" id="IPR004367">
    <property type="entry name" value="Cyclin_C-dom"/>
</dbReference>
<dbReference type="OMA" id="YDVTMVA"/>
<dbReference type="InterPro" id="IPR046965">
    <property type="entry name" value="Cyclin_A/B-like"/>
</dbReference>
<dbReference type="AlphaFoldDB" id="G8BYQ2"/>
<keyword evidence="2 4" id="KW-0195">Cyclin</keyword>
<dbReference type="InterPro" id="IPR048258">
    <property type="entry name" value="Cyclins_cyclin-box"/>
</dbReference>
<feature type="domain" description="Cyclin-like" evidence="5">
    <location>
        <begin position="247"/>
        <end position="331"/>
    </location>
</feature>
<dbReference type="PROSITE" id="PS00292">
    <property type="entry name" value="CYCLINS"/>
    <property type="match status" value="1"/>
</dbReference>